<dbReference type="Proteomes" id="UP000286801">
    <property type="component" value="Unassembled WGS sequence"/>
</dbReference>
<dbReference type="AlphaFoldDB" id="A0A432G543"/>
<accession>A0A432G543</accession>
<evidence type="ECO:0000256" key="4">
    <source>
        <dbReference type="ARBA" id="ARBA00022989"/>
    </source>
</evidence>
<dbReference type="GO" id="GO:0005886">
    <property type="term" value="C:plasma membrane"/>
    <property type="evidence" value="ECO:0007669"/>
    <property type="project" value="UniProtKB-SubCell"/>
</dbReference>
<keyword evidence="4 7" id="KW-1133">Transmembrane helix</keyword>
<evidence type="ECO:0000313" key="10">
    <source>
        <dbReference type="Proteomes" id="UP000286801"/>
    </source>
</evidence>
<evidence type="ECO:0000256" key="3">
    <source>
        <dbReference type="ARBA" id="ARBA00022692"/>
    </source>
</evidence>
<dbReference type="InterPro" id="IPR002898">
    <property type="entry name" value="MotA_ExbB_proton_chnl"/>
</dbReference>
<proteinExistence type="inferred from homology"/>
<feature type="transmembrane region" description="Helical" evidence="7">
    <location>
        <begin position="137"/>
        <end position="164"/>
    </location>
</feature>
<protein>
    <recommendedName>
        <fullName evidence="8">MotA/TolQ/ExbB proton channel domain-containing protein</fullName>
    </recommendedName>
</protein>
<keyword evidence="5 7" id="KW-0472">Membrane</keyword>
<dbReference type="Pfam" id="PF01618">
    <property type="entry name" value="MotA_ExbB"/>
    <property type="match status" value="1"/>
</dbReference>
<dbReference type="PANTHER" id="PTHR30625:SF3">
    <property type="entry name" value="TOL-PAL SYSTEM PROTEIN TOLQ"/>
    <property type="match status" value="1"/>
</dbReference>
<evidence type="ECO:0000259" key="8">
    <source>
        <dbReference type="Pfam" id="PF01618"/>
    </source>
</evidence>
<organism evidence="9 10">
    <name type="scientific">SAR324 cluster bacterium</name>
    <dbReference type="NCBI Taxonomy" id="2024889"/>
    <lineage>
        <taxon>Bacteria</taxon>
        <taxon>Deltaproteobacteria</taxon>
        <taxon>SAR324 cluster</taxon>
    </lineage>
</organism>
<evidence type="ECO:0000256" key="1">
    <source>
        <dbReference type="ARBA" id="ARBA00004651"/>
    </source>
</evidence>
<comment type="subcellular location">
    <subcellularLocation>
        <location evidence="1">Cell membrane</location>
        <topology evidence="1">Multi-pass membrane protein</topology>
    </subcellularLocation>
    <subcellularLocation>
        <location evidence="6">Membrane</location>
        <topology evidence="6">Multi-pass membrane protein</topology>
    </subcellularLocation>
</comment>
<comment type="caution">
    <text evidence="9">The sequence shown here is derived from an EMBL/GenBank/DDBJ whole genome shotgun (WGS) entry which is preliminary data.</text>
</comment>
<keyword evidence="6" id="KW-0813">Transport</keyword>
<evidence type="ECO:0000256" key="6">
    <source>
        <dbReference type="RuleBase" id="RU004057"/>
    </source>
</evidence>
<comment type="similarity">
    <text evidence="6">Belongs to the exbB/tolQ family.</text>
</comment>
<evidence type="ECO:0000256" key="2">
    <source>
        <dbReference type="ARBA" id="ARBA00022475"/>
    </source>
</evidence>
<dbReference type="InterPro" id="IPR050790">
    <property type="entry name" value="ExbB/TolQ_transport"/>
</dbReference>
<evidence type="ECO:0000256" key="5">
    <source>
        <dbReference type="ARBA" id="ARBA00023136"/>
    </source>
</evidence>
<name>A0A432G543_9DELT</name>
<feature type="transmembrane region" description="Helical" evidence="7">
    <location>
        <begin position="20"/>
        <end position="40"/>
    </location>
</feature>
<dbReference type="EMBL" id="QNZL01000204">
    <property type="protein sequence ID" value="RTZ78460.1"/>
    <property type="molecule type" value="Genomic_DNA"/>
</dbReference>
<dbReference type="GO" id="GO:0017038">
    <property type="term" value="P:protein import"/>
    <property type="evidence" value="ECO:0007669"/>
    <property type="project" value="TreeGrafter"/>
</dbReference>
<dbReference type="PANTHER" id="PTHR30625">
    <property type="entry name" value="PROTEIN TOLQ"/>
    <property type="match status" value="1"/>
</dbReference>
<gene>
    <name evidence="9" type="ORF">DSY97_07580</name>
</gene>
<sequence length="246" mass="27450">MEFNDFVNAVLHGGTITLSIFILLVVLSVVTWGIIIGKFVQLRKEDQNSGKFVKVFNKAKSLKSFLSTNHKRAPVDYDLGILFEEIMNESQQFAKEFPEAKWRYTADKGLPEHLNEMLDRTMDRVNLQMRERREKSLAYLATISNIAPFLGVLGTVIGIINAFTAIGKMGSAELAVVAPAISEALIATALGISVAIPASVGFNIFQYRVEILSQKFDRFSALFRNRLENELVSEHESLADIGTESF</sequence>
<keyword evidence="3 7" id="KW-0812">Transmembrane</keyword>
<feature type="transmembrane region" description="Helical" evidence="7">
    <location>
        <begin position="184"/>
        <end position="205"/>
    </location>
</feature>
<feature type="domain" description="MotA/TolQ/ExbB proton channel" evidence="8">
    <location>
        <begin position="107"/>
        <end position="217"/>
    </location>
</feature>
<keyword evidence="2" id="KW-1003">Cell membrane</keyword>
<keyword evidence="6" id="KW-0653">Protein transport</keyword>
<evidence type="ECO:0000256" key="7">
    <source>
        <dbReference type="SAM" id="Phobius"/>
    </source>
</evidence>
<evidence type="ECO:0000313" key="9">
    <source>
        <dbReference type="EMBL" id="RTZ78460.1"/>
    </source>
</evidence>
<reference evidence="9 10" key="1">
    <citation type="submission" date="2018-06" db="EMBL/GenBank/DDBJ databases">
        <title>Combined omics and stable isotope probing to characterize newly discovered Mariana Back-Arc vent microbial communities.</title>
        <authorList>
            <person name="Trembath-Reichert E."/>
            <person name="Huber J.A."/>
        </authorList>
    </citation>
    <scope>NUCLEOTIDE SEQUENCE [LARGE SCALE GENOMIC DNA]</scope>
    <source>
        <strain evidence="9">MAG 63_1</strain>
    </source>
</reference>